<evidence type="ECO:0000313" key="2">
    <source>
        <dbReference type="Proteomes" id="UP001497453"/>
    </source>
</evidence>
<proteinExistence type="predicted"/>
<dbReference type="Proteomes" id="UP001497453">
    <property type="component" value="Chromosome 10"/>
</dbReference>
<name>A0ABP1CPN2_9APHY</name>
<protein>
    <submittedName>
        <fullName evidence="1">Uncharacterized protein</fullName>
    </submittedName>
</protein>
<keyword evidence="2" id="KW-1185">Reference proteome</keyword>
<dbReference type="EMBL" id="OZ037953">
    <property type="protein sequence ID" value="CAL1697630.1"/>
    <property type="molecule type" value="Genomic_DNA"/>
</dbReference>
<sequence>MTNMPSTRVRCLAFTNIALQICSRSLVDSLTDFFQGSRKTLQAEAEDQLSDANIYSIRLQSSGDEFTLIRALVVLVATRAIWWLFRILTRKSPLDNIPGPSSPSFISGHLTQFFDRHG</sequence>
<reference evidence="2" key="1">
    <citation type="submission" date="2024-04" db="EMBL/GenBank/DDBJ databases">
        <authorList>
            <person name="Shaw F."/>
            <person name="Minotto A."/>
        </authorList>
    </citation>
    <scope>NUCLEOTIDE SEQUENCE [LARGE SCALE GENOMIC DNA]</scope>
</reference>
<organism evidence="1 2">
    <name type="scientific">Somion occarium</name>
    <dbReference type="NCBI Taxonomy" id="3059160"/>
    <lineage>
        <taxon>Eukaryota</taxon>
        <taxon>Fungi</taxon>
        <taxon>Dikarya</taxon>
        <taxon>Basidiomycota</taxon>
        <taxon>Agaricomycotina</taxon>
        <taxon>Agaricomycetes</taxon>
        <taxon>Polyporales</taxon>
        <taxon>Cerrenaceae</taxon>
        <taxon>Somion</taxon>
    </lineage>
</organism>
<gene>
    <name evidence="1" type="ORF">GFSPODELE1_LOCUS1764</name>
</gene>
<evidence type="ECO:0000313" key="1">
    <source>
        <dbReference type="EMBL" id="CAL1697630.1"/>
    </source>
</evidence>
<accession>A0ABP1CPN2</accession>